<name>A0A2N3IEI2_9BACT</name>
<proteinExistence type="predicted"/>
<evidence type="ECO:0000313" key="2">
    <source>
        <dbReference type="Proteomes" id="UP000233618"/>
    </source>
</evidence>
<dbReference type="Proteomes" id="UP000233618">
    <property type="component" value="Unassembled WGS sequence"/>
</dbReference>
<organism evidence="1 2">
    <name type="scientific">Labilibaculum manganireducens</name>
    <dbReference type="NCBI Taxonomy" id="1940525"/>
    <lineage>
        <taxon>Bacteria</taxon>
        <taxon>Pseudomonadati</taxon>
        <taxon>Bacteroidota</taxon>
        <taxon>Bacteroidia</taxon>
        <taxon>Marinilabiliales</taxon>
        <taxon>Marinifilaceae</taxon>
        <taxon>Labilibaculum</taxon>
    </lineage>
</organism>
<accession>A0A2N3IEI2</accession>
<sequence length="78" mass="9091">MKFAFFDFMVVGLEIYSCLNSKKNNGRPGYLFLISNSDLMKHEKDKPPKSVRIETRLARPISNLLRFKSNNFFKISNS</sequence>
<dbReference type="EMBL" id="MVDE01000003">
    <property type="protein sequence ID" value="PKQ68709.1"/>
    <property type="molecule type" value="Genomic_DNA"/>
</dbReference>
<dbReference type="AlphaFoldDB" id="A0A2N3IEI2"/>
<protein>
    <submittedName>
        <fullName evidence="1">Uncharacterized protein</fullName>
    </submittedName>
</protein>
<comment type="caution">
    <text evidence="1">The sequence shown here is derived from an EMBL/GenBank/DDBJ whole genome shotgun (WGS) entry which is preliminary data.</text>
</comment>
<reference evidence="1 2" key="1">
    <citation type="journal article" date="2017" name="Front. Microbiol.">
        <title>Labilibaculum manganireducens gen. nov., sp. nov. and Labilibaculum filiforme sp. nov., Novel Bacteroidetes Isolated from Subsurface Sediments of the Baltic Sea.</title>
        <authorList>
            <person name="Vandieken V."/>
            <person name="Marshall I.P."/>
            <person name="Niemann H."/>
            <person name="Engelen B."/>
            <person name="Cypionka H."/>
        </authorList>
    </citation>
    <scope>NUCLEOTIDE SEQUENCE [LARGE SCALE GENOMIC DNA]</scope>
    <source>
        <strain evidence="1 2">59.10-2M</strain>
    </source>
</reference>
<gene>
    <name evidence="1" type="ORF">BZG01_03040</name>
</gene>
<evidence type="ECO:0000313" key="1">
    <source>
        <dbReference type="EMBL" id="PKQ68709.1"/>
    </source>
</evidence>
<keyword evidence="2" id="KW-1185">Reference proteome</keyword>